<evidence type="ECO:0000313" key="2">
    <source>
        <dbReference type="Proteomes" id="UP000265520"/>
    </source>
</evidence>
<protein>
    <submittedName>
        <fullName evidence="1">Uncharacterized protein</fullName>
    </submittedName>
</protein>
<proteinExistence type="predicted"/>
<organism evidence="1 2">
    <name type="scientific">Trifolium medium</name>
    <dbReference type="NCBI Taxonomy" id="97028"/>
    <lineage>
        <taxon>Eukaryota</taxon>
        <taxon>Viridiplantae</taxon>
        <taxon>Streptophyta</taxon>
        <taxon>Embryophyta</taxon>
        <taxon>Tracheophyta</taxon>
        <taxon>Spermatophyta</taxon>
        <taxon>Magnoliopsida</taxon>
        <taxon>eudicotyledons</taxon>
        <taxon>Gunneridae</taxon>
        <taxon>Pentapetalae</taxon>
        <taxon>rosids</taxon>
        <taxon>fabids</taxon>
        <taxon>Fabales</taxon>
        <taxon>Fabaceae</taxon>
        <taxon>Papilionoideae</taxon>
        <taxon>50 kb inversion clade</taxon>
        <taxon>NPAAA clade</taxon>
        <taxon>Hologalegina</taxon>
        <taxon>IRL clade</taxon>
        <taxon>Trifolieae</taxon>
        <taxon>Trifolium</taxon>
    </lineage>
</organism>
<sequence>RTVAATTTIGRSIANGVKSGGHVLVFEFDDPDMLETGGKIFVVLF</sequence>
<keyword evidence="2" id="KW-1185">Reference proteome</keyword>
<reference evidence="1 2" key="1">
    <citation type="journal article" date="2018" name="Front. Plant Sci.">
        <title>Red Clover (Trifolium pratense) and Zigzag Clover (T. medium) - A Picture of Genomic Similarities and Differences.</title>
        <authorList>
            <person name="Dluhosova J."/>
            <person name="Istvanek J."/>
            <person name="Nedelnik J."/>
            <person name="Repkova J."/>
        </authorList>
    </citation>
    <scope>NUCLEOTIDE SEQUENCE [LARGE SCALE GENOMIC DNA]</scope>
    <source>
        <strain evidence="2">cv. 10/8</strain>
        <tissue evidence="1">Leaf</tissue>
    </source>
</reference>
<dbReference type="Proteomes" id="UP000265520">
    <property type="component" value="Unassembled WGS sequence"/>
</dbReference>
<feature type="non-terminal residue" evidence="1">
    <location>
        <position position="1"/>
    </location>
</feature>
<dbReference type="EMBL" id="LXQA010051500">
    <property type="protein sequence ID" value="MCI03216.1"/>
    <property type="molecule type" value="Genomic_DNA"/>
</dbReference>
<comment type="caution">
    <text evidence="1">The sequence shown here is derived from an EMBL/GenBank/DDBJ whole genome shotgun (WGS) entry which is preliminary data.</text>
</comment>
<accession>A0A392NVU2</accession>
<evidence type="ECO:0000313" key="1">
    <source>
        <dbReference type="EMBL" id="MCI03216.1"/>
    </source>
</evidence>
<dbReference type="AlphaFoldDB" id="A0A392NVU2"/>
<name>A0A392NVU2_9FABA</name>